<feature type="transmembrane region" description="Helical" evidence="2">
    <location>
        <begin position="83"/>
        <end position="102"/>
    </location>
</feature>
<dbReference type="eggNOG" id="ENOG5031M6J">
    <property type="taxonomic scope" value="Bacteria"/>
</dbReference>
<sequence length="172" mass="18304">MVDHSSMTGDAPEPAQRAQATTEQMTAMRDQVDQLVDEAARQGRQARDWARFWNTTHIVLGFPAAVLAAISGATGLASADLRVPAALLALISAGLSAGAGFLRSDVRAAANSNRKRGWRALEAEARLVQVQEAYADPPALYGALRRLLEQRKAVMANNSDSGPDPRPTDIAG</sequence>
<keyword evidence="4" id="KW-1185">Reference proteome</keyword>
<reference evidence="3 4" key="1">
    <citation type="journal article" date="2012" name="J. Bacteriol.">
        <title>Complete genome sequence of Nocardia brasiliensis HUJEG-1.</title>
        <authorList>
            <person name="Vera-Cabrera L."/>
            <person name="Ortiz-Lopez R."/>
            <person name="Elizondo-Gonzalez R."/>
            <person name="Perez-Maya A.A."/>
            <person name="Ocampo-Candiani J."/>
        </authorList>
    </citation>
    <scope>NUCLEOTIDE SEQUENCE [LARGE SCALE GENOMIC DNA]</scope>
    <source>
        <strain evidence="4">ATCC 700358</strain>
    </source>
</reference>
<gene>
    <name evidence="3" type="ORF">O3I_033470</name>
</gene>
<keyword evidence="2" id="KW-1133">Transmembrane helix</keyword>
<proteinExistence type="predicted"/>
<evidence type="ECO:0000313" key="3">
    <source>
        <dbReference type="EMBL" id="AFU04643.1"/>
    </source>
</evidence>
<dbReference type="Proteomes" id="UP000006304">
    <property type="component" value="Chromosome"/>
</dbReference>
<evidence type="ECO:0000256" key="1">
    <source>
        <dbReference type="SAM" id="MobiDB-lite"/>
    </source>
</evidence>
<dbReference type="EMBL" id="CP003876">
    <property type="protein sequence ID" value="AFU04643.1"/>
    <property type="molecule type" value="Genomic_DNA"/>
</dbReference>
<organism evidence="3 4">
    <name type="scientific">Nocardia brasiliensis (strain ATCC 700358 / HUJEG-1)</name>
    <dbReference type="NCBI Taxonomy" id="1133849"/>
    <lineage>
        <taxon>Bacteria</taxon>
        <taxon>Bacillati</taxon>
        <taxon>Actinomycetota</taxon>
        <taxon>Actinomycetes</taxon>
        <taxon>Mycobacteriales</taxon>
        <taxon>Nocardiaceae</taxon>
        <taxon>Nocardia</taxon>
    </lineage>
</organism>
<evidence type="ECO:0000256" key="2">
    <source>
        <dbReference type="SAM" id="Phobius"/>
    </source>
</evidence>
<evidence type="ECO:0000313" key="4">
    <source>
        <dbReference type="Proteomes" id="UP000006304"/>
    </source>
</evidence>
<evidence type="ECO:0008006" key="5">
    <source>
        <dbReference type="Google" id="ProtNLM"/>
    </source>
</evidence>
<feature type="region of interest" description="Disordered" evidence="1">
    <location>
        <begin position="1"/>
        <end position="25"/>
    </location>
</feature>
<keyword evidence="2" id="KW-0812">Transmembrane</keyword>
<accession>K0EXM0</accession>
<keyword evidence="2" id="KW-0472">Membrane</keyword>
<dbReference type="HOGENOM" id="CLU_1601802_0_0_11"/>
<feature type="transmembrane region" description="Helical" evidence="2">
    <location>
        <begin position="52"/>
        <end position="77"/>
    </location>
</feature>
<name>K0EXM0_NOCB7</name>
<dbReference type="KEGG" id="nbr:O3I_033470"/>
<dbReference type="AlphaFoldDB" id="K0EXM0"/>
<protein>
    <recommendedName>
        <fullName evidence="5">SLATT domain-containing protein</fullName>
    </recommendedName>
</protein>